<dbReference type="InterPro" id="IPR017703">
    <property type="entry name" value="YgfZ/GCV_T_CS"/>
</dbReference>
<evidence type="ECO:0000256" key="3">
    <source>
        <dbReference type="ARBA" id="ARBA00023128"/>
    </source>
</evidence>
<dbReference type="Pfam" id="PF25455">
    <property type="entry name" value="Beta-barrel_CAF17_C"/>
    <property type="match status" value="1"/>
</dbReference>
<evidence type="ECO:0000313" key="7">
    <source>
        <dbReference type="EMBL" id="KAK4884074.1"/>
    </source>
</evidence>
<evidence type="ECO:0008006" key="9">
    <source>
        <dbReference type="Google" id="ProtNLM"/>
    </source>
</evidence>
<dbReference type="InterPro" id="IPR045179">
    <property type="entry name" value="YgfZ/GcvT"/>
</dbReference>
<evidence type="ECO:0000259" key="4">
    <source>
        <dbReference type="Pfam" id="PF01571"/>
    </source>
</evidence>
<feature type="domain" description="Cysteine-rich DPF motif" evidence="5">
    <location>
        <begin position="159"/>
        <end position="213"/>
    </location>
</feature>
<keyword evidence="2" id="KW-0809">Transit peptide</keyword>
<accession>A0AAN7Q2W0</accession>
<keyword evidence="8" id="KW-1185">Reference proteome</keyword>
<organism evidence="7 8">
    <name type="scientific">Aquatica leii</name>
    <dbReference type="NCBI Taxonomy" id="1421715"/>
    <lineage>
        <taxon>Eukaryota</taxon>
        <taxon>Metazoa</taxon>
        <taxon>Ecdysozoa</taxon>
        <taxon>Arthropoda</taxon>
        <taxon>Hexapoda</taxon>
        <taxon>Insecta</taxon>
        <taxon>Pterygota</taxon>
        <taxon>Neoptera</taxon>
        <taxon>Endopterygota</taxon>
        <taxon>Coleoptera</taxon>
        <taxon>Polyphaga</taxon>
        <taxon>Elateriformia</taxon>
        <taxon>Elateroidea</taxon>
        <taxon>Lampyridae</taxon>
        <taxon>Luciolinae</taxon>
        <taxon>Aquatica</taxon>
    </lineage>
</organism>
<dbReference type="PANTHER" id="PTHR22602">
    <property type="entry name" value="TRANSFERASE CAF17, MITOCHONDRIAL-RELATED"/>
    <property type="match status" value="1"/>
</dbReference>
<evidence type="ECO:0000256" key="2">
    <source>
        <dbReference type="ARBA" id="ARBA00022946"/>
    </source>
</evidence>
<evidence type="ECO:0000259" key="5">
    <source>
        <dbReference type="Pfam" id="PF10170"/>
    </source>
</evidence>
<feature type="domain" description="CAF17 C-terminal" evidence="6">
    <location>
        <begin position="480"/>
        <end position="550"/>
    </location>
</feature>
<dbReference type="InterPro" id="IPR018785">
    <property type="entry name" value="CDPF1_dom"/>
</dbReference>
<protein>
    <recommendedName>
        <fullName evidence="9">Aminomethyltransferase folate-binding domain-containing protein</fullName>
    </recommendedName>
</protein>
<dbReference type="Proteomes" id="UP001353858">
    <property type="component" value="Unassembled WGS sequence"/>
</dbReference>
<comment type="subcellular location">
    <subcellularLocation>
        <location evidence="1">Mitochondrion</location>
    </subcellularLocation>
</comment>
<sequence>MNPEVLDDSGQENEAADVNQIRKYHSKYTSTQVFSFEEECELEKYLVKSSRMHYGLTYRQARELAYQYASCKMNSGPSTSRCDWKRPLSEHELREVVANMFSQNDDVDDEAASGENVFFAPVDTVFWFYKMDSKTKNEEKTGNTQSDSPYGENTVIQYFECSKCTLKEAYEYFGKSPPFVRSYVTEEDSYIIEDPFQPSKRSEFLILGAHCIIRTGWNLIHKRWCSEAGNKYVAEHLKQRGLIKVAGSEVADFLQGLITNDIHHLDHGMGSMYTMFLNTKGRIMFDAILYRTSQDKTFLIECDLQGIDLFQKHLKMYRVRRKIDIINLQNEFQVYSVFNPDNIEILEQTQHPHKLDGLIVPCTMLKETLPETSSTCKTYKDLSIYRDPRIANLGVRIIAPIQSDIEKQISEIFNVDNNSNHSYRWFRYNLGVGEGVSDLPMDNSFPLEANCDYLHGVSFHKGCYIGQELTARTHHTGVVRKRLMPLYFTQTSTNELENNTIVHEGVNLGKLRGVEGNVGLGLLRIAKALELKEISVGNGKATTIKPFWWPLESPKERLSVQKT</sequence>
<dbReference type="EMBL" id="JARPUR010000001">
    <property type="protein sequence ID" value="KAK4884074.1"/>
    <property type="molecule type" value="Genomic_DNA"/>
</dbReference>
<dbReference type="Pfam" id="PF01571">
    <property type="entry name" value="GCV_T"/>
    <property type="match status" value="1"/>
</dbReference>
<reference evidence="8" key="1">
    <citation type="submission" date="2023-01" db="EMBL/GenBank/DDBJ databases">
        <title>Key to firefly adult light organ development and bioluminescence: homeobox transcription factors regulate luciferase expression and transportation to peroxisome.</title>
        <authorList>
            <person name="Fu X."/>
        </authorList>
    </citation>
    <scope>NUCLEOTIDE SEQUENCE [LARGE SCALE GENOMIC DNA]</scope>
</reference>
<dbReference type="GO" id="GO:0005759">
    <property type="term" value="C:mitochondrial matrix"/>
    <property type="evidence" value="ECO:0007669"/>
    <property type="project" value="TreeGrafter"/>
</dbReference>
<dbReference type="SUPFAM" id="SSF103025">
    <property type="entry name" value="Folate-binding domain"/>
    <property type="match status" value="1"/>
</dbReference>
<dbReference type="Gene3D" id="3.30.1360.120">
    <property type="entry name" value="Probable tRNA modification gtpase trme, domain 1"/>
    <property type="match status" value="1"/>
</dbReference>
<keyword evidence="3" id="KW-0496">Mitochondrion</keyword>
<comment type="caution">
    <text evidence="7">The sequence shown here is derived from an EMBL/GenBank/DDBJ whole genome shotgun (WGS) entry which is preliminary data.</text>
</comment>
<dbReference type="InterPro" id="IPR057460">
    <property type="entry name" value="CAF17_C"/>
</dbReference>
<dbReference type="InterPro" id="IPR027266">
    <property type="entry name" value="TrmE/GcvT-like"/>
</dbReference>
<name>A0AAN7Q2W0_9COLE</name>
<dbReference type="InterPro" id="IPR006222">
    <property type="entry name" value="GCVT_N"/>
</dbReference>
<evidence type="ECO:0000259" key="6">
    <source>
        <dbReference type="Pfam" id="PF25455"/>
    </source>
</evidence>
<feature type="domain" description="GCVT N-terminal" evidence="4">
    <location>
        <begin position="241"/>
        <end position="351"/>
    </location>
</feature>
<gene>
    <name evidence="7" type="ORF">RN001_000345</name>
</gene>
<dbReference type="Pfam" id="PF10170">
    <property type="entry name" value="C6_DPF"/>
    <property type="match status" value="1"/>
</dbReference>
<dbReference type="NCBIfam" id="TIGR03317">
    <property type="entry name" value="ygfZ_signature"/>
    <property type="match status" value="1"/>
</dbReference>
<dbReference type="GO" id="GO:0016226">
    <property type="term" value="P:iron-sulfur cluster assembly"/>
    <property type="evidence" value="ECO:0007669"/>
    <property type="project" value="TreeGrafter"/>
</dbReference>
<evidence type="ECO:0000256" key="1">
    <source>
        <dbReference type="ARBA" id="ARBA00004173"/>
    </source>
</evidence>
<proteinExistence type="predicted"/>
<dbReference type="AlphaFoldDB" id="A0AAN7Q2W0"/>
<evidence type="ECO:0000313" key="8">
    <source>
        <dbReference type="Proteomes" id="UP001353858"/>
    </source>
</evidence>
<dbReference type="PANTHER" id="PTHR22602:SF0">
    <property type="entry name" value="TRANSFERASE CAF17, MITOCHONDRIAL-RELATED"/>
    <property type="match status" value="1"/>
</dbReference>